<reference evidence="3" key="1">
    <citation type="submission" date="2010-05" db="EMBL/GenBank/DDBJ databases">
        <title>The draft genome of Desulfonatronospira thiodismutans ASO3-1.</title>
        <authorList>
            <consortium name="US DOE Joint Genome Institute (JGI-PGF)"/>
            <person name="Lucas S."/>
            <person name="Copeland A."/>
            <person name="Lapidus A."/>
            <person name="Cheng J.-F."/>
            <person name="Bruce D."/>
            <person name="Goodwin L."/>
            <person name="Pitluck S."/>
            <person name="Chertkov O."/>
            <person name="Brettin T."/>
            <person name="Detter J.C."/>
            <person name="Han C."/>
            <person name="Land M.L."/>
            <person name="Hauser L."/>
            <person name="Kyrpides N."/>
            <person name="Mikhailova N."/>
            <person name="Muyzer G."/>
            <person name="Woyke T."/>
        </authorList>
    </citation>
    <scope>NUCLEOTIDE SEQUENCE [LARGE SCALE GENOMIC DNA]</scope>
    <source>
        <strain evidence="3">ASO3-1</strain>
    </source>
</reference>
<dbReference type="Pfam" id="PF09335">
    <property type="entry name" value="VTT_dom"/>
    <property type="match status" value="1"/>
</dbReference>
<dbReference type="EMBL" id="ACJN02000004">
    <property type="protein sequence ID" value="EFI32928.1"/>
    <property type="molecule type" value="Genomic_DNA"/>
</dbReference>
<protein>
    <recommendedName>
        <fullName evidence="2">VTT domain-containing protein</fullName>
    </recommendedName>
</protein>
<gene>
    <name evidence="3" type="ORF">Dthio_PD0242</name>
</gene>
<evidence type="ECO:0000259" key="2">
    <source>
        <dbReference type="Pfam" id="PF09335"/>
    </source>
</evidence>
<keyword evidence="4" id="KW-1185">Reference proteome</keyword>
<dbReference type="InterPro" id="IPR032816">
    <property type="entry name" value="VTT_dom"/>
</dbReference>
<feature type="transmembrane region" description="Helical" evidence="1">
    <location>
        <begin position="48"/>
        <end position="71"/>
    </location>
</feature>
<feature type="transmembrane region" description="Helical" evidence="1">
    <location>
        <begin position="185"/>
        <end position="204"/>
    </location>
</feature>
<dbReference type="Proteomes" id="UP000005496">
    <property type="component" value="Unassembled WGS sequence"/>
</dbReference>
<accession>D6SUE8</accession>
<keyword evidence="1" id="KW-0812">Transmembrane</keyword>
<evidence type="ECO:0000256" key="1">
    <source>
        <dbReference type="SAM" id="Phobius"/>
    </source>
</evidence>
<feature type="transmembrane region" description="Helical" evidence="1">
    <location>
        <begin position="77"/>
        <end position="99"/>
    </location>
</feature>
<dbReference type="AlphaFoldDB" id="D6SUE8"/>
<keyword evidence="1" id="KW-0472">Membrane</keyword>
<feature type="transmembrane region" description="Helical" evidence="1">
    <location>
        <begin position="120"/>
        <end position="139"/>
    </location>
</feature>
<evidence type="ECO:0000313" key="3">
    <source>
        <dbReference type="EMBL" id="EFI32928.1"/>
    </source>
</evidence>
<proteinExistence type="predicted"/>
<feature type="domain" description="VTT" evidence="2">
    <location>
        <begin position="62"/>
        <end position="177"/>
    </location>
</feature>
<feature type="transmembrane region" description="Helical" evidence="1">
    <location>
        <begin position="6"/>
        <end position="27"/>
    </location>
</feature>
<keyword evidence="1" id="KW-1133">Transmembrane helix</keyword>
<evidence type="ECO:0000313" key="4">
    <source>
        <dbReference type="Proteomes" id="UP000005496"/>
    </source>
</evidence>
<sequence length="213" mass="24035">MDKKRGIIIITICIFLAAGLLVSGVYYGIQLESLHHEVSSFLKSISPFLFIVLMITLPAAGFPISVFLIMAGIKFGIFYATIVWILILPLHAMIGYFLSSRLRQTIKRLIEKRNYHVPKIPENSTAMYSFLFYAIPGIPYSGKNYILPLAGVPFSYCVLMNSIVQAPQGIPFIVLGRSATAMDPTLLYIALAMFMVIFVLLRWVKRKYWDVSI</sequence>
<dbReference type="eggNOG" id="COG0398">
    <property type="taxonomic scope" value="Bacteria"/>
</dbReference>
<comment type="caution">
    <text evidence="3">The sequence shown here is derived from an EMBL/GenBank/DDBJ whole genome shotgun (WGS) entry which is preliminary data.</text>
</comment>
<dbReference type="RefSeq" id="WP_008871621.1">
    <property type="nucleotide sequence ID" value="NZ_ACJN02000004.1"/>
</dbReference>
<organism evidence="3 4">
    <name type="scientific">Desulfonatronospira thiodismutans ASO3-1</name>
    <dbReference type="NCBI Taxonomy" id="555779"/>
    <lineage>
        <taxon>Bacteria</taxon>
        <taxon>Pseudomonadati</taxon>
        <taxon>Thermodesulfobacteriota</taxon>
        <taxon>Desulfovibrionia</taxon>
        <taxon>Desulfovibrionales</taxon>
        <taxon>Desulfonatronovibrionaceae</taxon>
        <taxon>Desulfonatronospira</taxon>
    </lineage>
</organism>
<name>D6SUE8_9BACT</name>